<dbReference type="PANTHER" id="PTHR42923:SF17">
    <property type="entry name" value="AMINE OXIDASE DOMAIN-CONTAINING PROTEIN"/>
    <property type="match status" value="1"/>
</dbReference>
<dbReference type="Pfam" id="PF01593">
    <property type="entry name" value="Amino_oxidase"/>
    <property type="match status" value="1"/>
</dbReference>
<dbReference type="EMBL" id="BSNI01000001">
    <property type="protein sequence ID" value="GLQ15845.1"/>
    <property type="molecule type" value="Genomic_DNA"/>
</dbReference>
<dbReference type="Gene3D" id="3.50.50.60">
    <property type="entry name" value="FAD/NAD(P)-binding domain"/>
    <property type="match status" value="1"/>
</dbReference>
<dbReference type="InterPro" id="IPR036188">
    <property type="entry name" value="FAD/NAD-bd_sf"/>
</dbReference>
<keyword evidence="3" id="KW-1185">Reference proteome</keyword>
<dbReference type="RefSeq" id="WP_284360919.1">
    <property type="nucleotide sequence ID" value="NZ_BSNI01000001.1"/>
</dbReference>
<reference evidence="2" key="1">
    <citation type="journal article" date="2014" name="Int. J. Syst. Evol. Microbiol.">
        <title>Complete genome of a new Firmicutes species belonging to the dominant human colonic microbiota ('Ruminococcus bicirculans') reveals two chromosomes and a selective capacity to utilize plant glucans.</title>
        <authorList>
            <consortium name="NISC Comparative Sequencing Program"/>
            <person name="Wegmann U."/>
            <person name="Louis P."/>
            <person name="Goesmann A."/>
            <person name="Henrissat B."/>
            <person name="Duncan S.H."/>
            <person name="Flint H.J."/>
        </authorList>
    </citation>
    <scope>NUCLEOTIDE SEQUENCE</scope>
    <source>
        <strain evidence="2">NBRC 107169</strain>
    </source>
</reference>
<sequence>MQKQNIAVIGSGISGLSATWLLSKSHNVTVYEAGAYLGGHTNTVDVETFDGSTAVDTGFIVFNEPNYPNLTALFDHLGVKTHHTDMSFSFSMDQGRYEYSGSGANGYFGQRRNVINRDHWRQFGDMVRFFETAPERITAYNDNISLGDYLTAEEFSQFFINNHVIPMGAAIWSTDAAEMMAYPAKTFIDFYANHALLKIKQKPDWRSVIGGGRTYVNRLIETGNFETKLNSPIRSVVRHDNFVHIVDGDGVSRAFDQVVMATHADTTLQLLDEPDELESGLLRHFPYQLNKAVLHSDKDWMPKRKRLWSCWNYLKDNSQADDKLCVTYWMNELQELTTKQDLFVTLNPTGEIDELETYAEFDYMHPVFDANSIEAQKSLWSLQGRNRTWFCGAYFGYGFHEDGIQSGLAVAEQLGGVRRPWNTINESGRIHVHGPKEKVAAE</sequence>
<accession>A0ABQ5UNF7</accession>
<reference evidence="2" key="2">
    <citation type="submission" date="2023-01" db="EMBL/GenBank/DDBJ databases">
        <title>Draft genome sequence of Maritalea porphyrae strain NBRC 107169.</title>
        <authorList>
            <person name="Sun Q."/>
            <person name="Mori K."/>
        </authorList>
    </citation>
    <scope>NUCLEOTIDE SEQUENCE</scope>
    <source>
        <strain evidence="2">NBRC 107169</strain>
    </source>
</reference>
<feature type="domain" description="Amine oxidase" evidence="1">
    <location>
        <begin position="13"/>
        <end position="295"/>
    </location>
</feature>
<name>A0ABQ5UNF7_9HYPH</name>
<comment type="caution">
    <text evidence="2">The sequence shown here is derived from an EMBL/GenBank/DDBJ whole genome shotgun (WGS) entry which is preliminary data.</text>
</comment>
<dbReference type="InterPro" id="IPR050464">
    <property type="entry name" value="Zeta_carotene_desat/Oxidored"/>
</dbReference>
<evidence type="ECO:0000259" key="1">
    <source>
        <dbReference type="Pfam" id="PF01593"/>
    </source>
</evidence>
<proteinExistence type="predicted"/>
<gene>
    <name evidence="2" type="ORF">GCM10007879_00940</name>
</gene>
<dbReference type="SUPFAM" id="SSF51905">
    <property type="entry name" value="FAD/NAD(P)-binding domain"/>
    <property type="match status" value="1"/>
</dbReference>
<organism evidence="2 3">
    <name type="scientific">Maritalea porphyrae</name>
    <dbReference type="NCBI Taxonomy" id="880732"/>
    <lineage>
        <taxon>Bacteria</taxon>
        <taxon>Pseudomonadati</taxon>
        <taxon>Pseudomonadota</taxon>
        <taxon>Alphaproteobacteria</taxon>
        <taxon>Hyphomicrobiales</taxon>
        <taxon>Devosiaceae</taxon>
        <taxon>Maritalea</taxon>
    </lineage>
</organism>
<protein>
    <submittedName>
        <fullName evidence="2">NAD/FAD-binding protein</fullName>
    </submittedName>
</protein>
<dbReference type="PANTHER" id="PTHR42923">
    <property type="entry name" value="PROTOPORPHYRINOGEN OXIDASE"/>
    <property type="match status" value="1"/>
</dbReference>
<dbReference type="Gene3D" id="1.10.405.20">
    <property type="match status" value="1"/>
</dbReference>
<dbReference type="Gene3D" id="3.30.70.1990">
    <property type="match status" value="1"/>
</dbReference>
<evidence type="ECO:0000313" key="3">
    <source>
        <dbReference type="Proteomes" id="UP001161405"/>
    </source>
</evidence>
<dbReference type="Proteomes" id="UP001161405">
    <property type="component" value="Unassembled WGS sequence"/>
</dbReference>
<evidence type="ECO:0000313" key="2">
    <source>
        <dbReference type="EMBL" id="GLQ15845.1"/>
    </source>
</evidence>
<dbReference type="InterPro" id="IPR002937">
    <property type="entry name" value="Amino_oxidase"/>
</dbReference>